<evidence type="ECO:0000313" key="7">
    <source>
        <dbReference type="EMBL" id="CEM29402.1"/>
    </source>
</evidence>
<keyword evidence="4" id="KW-0418">Kinase</keyword>
<dbReference type="InterPro" id="IPR005467">
    <property type="entry name" value="His_kinase_dom"/>
</dbReference>
<dbReference type="Pfam" id="PF02518">
    <property type="entry name" value="HATPase_c"/>
    <property type="match status" value="1"/>
</dbReference>
<evidence type="ECO:0000256" key="1">
    <source>
        <dbReference type="ARBA" id="ARBA00000085"/>
    </source>
</evidence>
<dbReference type="EC" id="2.7.13.3" evidence="2"/>
<protein>
    <recommendedName>
        <fullName evidence="2">histidine kinase</fullName>
        <ecNumber evidence="2">2.7.13.3</ecNumber>
    </recommendedName>
</protein>
<organism evidence="7">
    <name type="scientific">Chromera velia CCMP2878</name>
    <dbReference type="NCBI Taxonomy" id="1169474"/>
    <lineage>
        <taxon>Eukaryota</taxon>
        <taxon>Sar</taxon>
        <taxon>Alveolata</taxon>
        <taxon>Colpodellida</taxon>
        <taxon>Chromeraceae</taxon>
        <taxon>Chromera</taxon>
    </lineage>
</organism>
<name>A0A0G4GI36_9ALVE</name>
<dbReference type="PROSITE" id="PS50109">
    <property type="entry name" value="HIS_KIN"/>
    <property type="match status" value="1"/>
</dbReference>
<feature type="domain" description="Histidine kinase" evidence="6">
    <location>
        <begin position="105"/>
        <end position="294"/>
    </location>
</feature>
<evidence type="ECO:0000259" key="6">
    <source>
        <dbReference type="PROSITE" id="PS50109"/>
    </source>
</evidence>
<evidence type="ECO:0000256" key="5">
    <source>
        <dbReference type="SAM" id="Phobius"/>
    </source>
</evidence>
<dbReference type="AlphaFoldDB" id="A0A0G4GI36"/>
<dbReference type="GO" id="GO:0000155">
    <property type="term" value="F:phosphorelay sensor kinase activity"/>
    <property type="evidence" value="ECO:0007669"/>
    <property type="project" value="TreeGrafter"/>
</dbReference>
<dbReference type="SMART" id="SM00387">
    <property type="entry name" value="HATPase_c"/>
    <property type="match status" value="1"/>
</dbReference>
<sequence length="330" mass="36032">MAPTITPVAIMALVSFCFYRVMGVFDTAPFVVACTGFCALLLGVNPRVVFGRAPEKVRAREKLASKEPARSWGVGRERGRSVAWKIEFGEGGAEKLLDDRPLGVGDFLRLDQVVSNFLSNGLKFTKKGIVSLSFHIRLPSEAERSNCNALTEKVKQIRQRGRGITSDSVSGTMEGTTLQHWAAAISEDFSREEEAEQDSDVSMSLPLKSEGMEFVILRVCVSDTGPGLSAEDRARLFQPYGQIRAGELQKGGGTGLGLVICKSFVEAHAGGVIGVESLGRGEGSTFFFEFFLPLLEETHESPCTVFPTKCPHNTPRRRAASSCRMMTTRR</sequence>
<feature type="transmembrane region" description="Helical" evidence="5">
    <location>
        <begin position="28"/>
        <end position="50"/>
    </location>
</feature>
<evidence type="ECO:0000256" key="3">
    <source>
        <dbReference type="ARBA" id="ARBA00022679"/>
    </source>
</evidence>
<evidence type="ECO:0000256" key="2">
    <source>
        <dbReference type="ARBA" id="ARBA00012438"/>
    </source>
</evidence>
<dbReference type="GO" id="GO:0009927">
    <property type="term" value="F:histidine phosphotransfer kinase activity"/>
    <property type="evidence" value="ECO:0007669"/>
    <property type="project" value="TreeGrafter"/>
</dbReference>
<keyword evidence="5" id="KW-0472">Membrane</keyword>
<dbReference type="Gene3D" id="3.30.565.10">
    <property type="entry name" value="Histidine kinase-like ATPase, C-terminal domain"/>
    <property type="match status" value="1"/>
</dbReference>
<dbReference type="SUPFAM" id="SSF55874">
    <property type="entry name" value="ATPase domain of HSP90 chaperone/DNA topoisomerase II/histidine kinase"/>
    <property type="match status" value="1"/>
</dbReference>
<dbReference type="GO" id="GO:0005886">
    <property type="term" value="C:plasma membrane"/>
    <property type="evidence" value="ECO:0007669"/>
    <property type="project" value="TreeGrafter"/>
</dbReference>
<keyword evidence="5" id="KW-1133">Transmembrane helix</keyword>
<dbReference type="InterPro" id="IPR004358">
    <property type="entry name" value="Sig_transdc_His_kin-like_C"/>
</dbReference>
<feature type="transmembrane region" description="Helical" evidence="5">
    <location>
        <begin position="5"/>
        <end position="22"/>
    </location>
</feature>
<keyword evidence="3" id="KW-0808">Transferase</keyword>
<gene>
    <name evidence="7" type="ORF">Cvel_21986</name>
</gene>
<dbReference type="PhylomeDB" id="A0A0G4GI36"/>
<reference evidence="7" key="1">
    <citation type="submission" date="2014-11" db="EMBL/GenBank/DDBJ databases">
        <authorList>
            <person name="Otto D Thomas"/>
            <person name="Naeem Raeece"/>
        </authorList>
    </citation>
    <scope>NUCLEOTIDE SEQUENCE</scope>
</reference>
<dbReference type="PANTHER" id="PTHR43047">
    <property type="entry name" value="TWO-COMPONENT HISTIDINE PROTEIN KINASE"/>
    <property type="match status" value="1"/>
</dbReference>
<evidence type="ECO:0000256" key="4">
    <source>
        <dbReference type="ARBA" id="ARBA00022777"/>
    </source>
</evidence>
<dbReference type="InterPro" id="IPR003594">
    <property type="entry name" value="HATPase_dom"/>
</dbReference>
<dbReference type="VEuPathDB" id="CryptoDB:Cvel_21986"/>
<dbReference type="PANTHER" id="PTHR43047:SF69">
    <property type="entry name" value="HISTIDINE KINASE CONTAINING CHEY-HOMOLOGOUS RECEIVER DOMAIN-RELATED"/>
    <property type="match status" value="1"/>
</dbReference>
<comment type="catalytic activity">
    <reaction evidence="1">
        <text>ATP + protein L-histidine = ADP + protein N-phospho-L-histidine.</text>
        <dbReference type="EC" id="2.7.13.3"/>
    </reaction>
</comment>
<dbReference type="PRINTS" id="PR00344">
    <property type="entry name" value="BCTRLSENSOR"/>
</dbReference>
<dbReference type="EMBL" id="CDMZ01001234">
    <property type="protein sequence ID" value="CEM29402.1"/>
    <property type="molecule type" value="Genomic_DNA"/>
</dbReference>
<proteinExistence type="predicted"/>
<keyword evidence="5" id="KW-0812">Transmembrane</keyword>
<dbReference type="InterPro" id="IPR036890">
    <property type="entry name" value="HATPase_C_sf"/>
</dbReference>
<accession>A0A0G4GI36</accession>